<reference evidence="2 3" key="1">
    <citation type="journal article" date="2015" name="Proc. Natl. Acad. Sci. U.S.A.">
        <title>The resurrection genome of Boea hygrometrica: A blueprint for survival of dehydration.</title>
        <authorList>
            <person name="Xiao L."/>
            <person name="Yang G."/>
            <person name="Zhang L."/>
            <person name="Yang X."/>
            <person name="Zhao S."/>
            <person name="Ji Z."/>
            <person name="Zhou Q."/>
            <person name="Hu M."/>
            <person name="Wang Y."/>
            <person name="Chen M."/>
            <person name="Xu Y."/>
            <person name="Jin H."/>
            <person name="Xiao X."/>
            <person name="Hu G."/>
            <person name="Bao F."/>
            <person name="Hu Y."/>
            <person name="Wan P."/>
            <person name="Li L."/>
            <person name="Deng X."/>
            <person name="Kuang T."/>
            <person name="Xiang C."/>
            <person name="Zhu J.K."/>
            <person name="Oliver M.J."/>
            <person name="He Y."/>
        </authorList>
    </citation>
    <scope>NUCLEOTIDE SEQUENCE [LARGE SCALE GENOMIC DNA]</scope>
    <source>
        <strain evidence="3">cv. XS01</strain>
    </source>
</reference>
<evidence type="ECO:0000313" key="3">
    <source>
        <dbReference type="Proteomes" id="UP000250235"/>
    </source>
</evidence>
<evidence type="ECO:0000256" key="1">
    <source>
        <dbReference type="SAM" id="MobiDB-lite"/>
    </source>
</evidence>
<name>A0A2Z7DAQ9_9LAMI</name>
<organism evidence="2 3">
    <name type="scientific">Dorcoceras hygrometricum</name>
    <dbReference type="NCBI Taxonomy" id="472368"/>
    <lineage>
        <taxon>Eukaryota</taxon>
        <taxon>Viridiplantae</taxon>
        <taxon>Streptophyta</taxon>
        <taxon>Embryophyta</taxon>
        <taxon>Tracheophyta</taxon>
        <taxon>Spermatophyta</taxon>
        <taxon>Magnoliopsida</taxon>
        <taxon>eudicotyledons</taxon>
        <taxon>Gunneridae</taxon>
        <taxon>Pentapetalae</taxon>
        <taxon>asterids</taxon>
        <taxon>lamiids</taxon>
        <taxon>Lamiales</taxon>
        <taxon>Gesneriaceae</taxon>
        <taxon>Didymocarpoideae</taxon>
        <taxon>Trichosporeae</taxon>
        <taxon>Loxocarpinae</taxon>
        <taxon>Dorcoceras</taxon>
    </lineage>
</organism>
<evidence type="ECO:0000313" key="2">
    <source>
        <dbReference type="EMBL" id="KZV56780.1"/>
    </source>
</evidence>
<feature type="compositionally biased region" description="Polar residues" evidence="1">
    <location>
        <begin position="227"/>
        <end position="246"/>
    </location>
</feature>
<proteinExistence type="predicted"/>
<feature type="compositionally biased region" description="Polar residues" evidence="1">
    <location>
        <begin position="283"/>
        <end position="297"/>
    </location>
</feature>
<dbReference type="AlphaFoldDB" id="A0A2Z7DAQ9"/>
<feature type="compositionally biased region" description="Polar residues" evidence="1">
    <location>
        <begin position="255"/>
        <end position="272"/>
    </location>
</feature>
<accession>A0A2Z7DAQ9</accession>
<feature type="compositionally biased region" description="Basic residues" evidence="1">
    <location>
        <begin position="304"/>
        <end position="314"/>
    </location>
</feature>
<gene>
    <name evidence="2" type="ORF">F511_36100</name>
</gene>
<feature type="region of interest" description="Disordered" evidence="1">
    <location>
        <begin position="198"/>
        <end position="314"/>
    </location>
</feature>
<sequence>MLLPTHLSKASVDKKIELEGATVCCRFVFWPIGSSVQLSETPITLALLLDPPPSRRRRLRRNSFRTSRPEGSFRKIFNSFLVQTTEEIEISVVDGIGRSSNYSTIEVSFPFWTGRSRAPSIQRLEQELRAVDVEEEEPEVGRGLGFCPNHVSILVEVAPGSDQFHEGIGTSTVEQLDQCLIRSTTRISTPSLVCTRKPTKISLTESPRQDGRNKLRRRRRHRWVPSNTDITPVKPNTDTNSGTVTQKPRIGSYKLNPSLSYPSNTTEGSKQSTSKHPKAAPNEASQQEESNATTLTSIGAVYRRQSKKIRFGEQ</sequence>
<dbReference type="EMBL" id="KQ987800">
    <property type="protein sequence ID" value="KZV56780.1"/>
    <property type="molecule type" value="Genomic_DNA"/>
</dbReference>
<feature type="compositionally biased region" description="Basic residues" evidence="1">
    <location>
        <begin position="214"/>
        <end position="223"/>
    </location>
</feature>
<protein>
    <submittedName>
        <fullName evidence="2">Uncharacterized protein</fullName>
    </submittedName>
</protein>
<dbReference type="Proteomes" id="UP000250235">
    <property type="component" value="Unassembled WGS sequence"/>
</dbReference>
<keyword evidence="3" id="KW-1185">Reference proteome</keyword>